<dbReference type="Proteomes" id="UP001234178">
    <property type="component" value="Unassembled WGS sequence"/>
</dbReference>
<comment type="caution">
    <text evidence="1">The sequence shown here is derived from an EMBL/GenBank/DDBJ whole genome shotgun (WGS) entry which is preliminary data.</text>
</comment>
<dbReference type="EMBL" id="JAOYFB010000038">
    <property type="protein sequence ID" value="KAK4027408.1"/>
    <property type="molecule type" value="Genomic_DNA"/>
</dbReference>
<name>A0ABR0AQL4_9CRUS</name>
<accession>A0ABR0AQL4</accession>
<reference evidence="1 2" key="1">
    <citation type="journal article" date="2023" name="Nucleic Acids Res.">
        <title>The hologenome of Daphnia magna reveals possible DNA methylation and microbiome-mediated evolution of the host genome.</title>
        <authorList>
            <person name="Chaturvedi A."/>
            <person name="Li X."/>
            <person name="Dhandapani V."/>
            <person name="Marshall H."/>
            <person name="Kissane S."/>
            <person name="Cuenca-Cambronero M."/>
            <person name="Asole G."/>
            <person name="Calvet F."/>
            <person name="Ruiz-Romero M."/>
            <person name="Marangio P."/>
            <person name="Guigo R."/>
            <person name="Rago D."/>
            <person name="Mirbahai L."/>
            <person name="Eastwood N."/>
            <person name="Colbourne J.K."/>
            <person name="Zhou J."/>
            <person name="Mallon E."/>
            <person name="Orsini L."/>
        </authorList>
    </citation>
    <scope>NUCLEOTIDE SEQUENCE [LARGE SCALE GENOMIC DNA]</scope>
    <source>
        <strain evidence="1">LRV0_1</strain>
    </source>
</reference>
<sequence>MVRDSNYDKEYPGSNQSKEDLLDVLRMSDGIFPAGFVIFSRYPRDIQFGYQAVPRMSIGYPPYPCWINCGCSWD</sequence>
<organism evidence="1 2">
    <name type="scientific">Daphnia magna</name>
    <dbReference type="NCBI Taxonomy" id="35525"/>
    <lineage>
        <taxon>Eukaryota</taxon>
        <taxon>Metazoa</taxon>
        <taxon>Ecdysozoa</taxon>
        <taxon>Arthropoda</taxon>
        <taxon>Crustacea</taxon>
        <taxon>Branchiopoda</taxon>
        <taxon>Diplostraca</taxon>
        <taxon>Cladocera</taxon>
        <taxon>Anomopoda</taxon>
        <taxon>Daphniidae</taxon>
        <taxon>Daphnia</taxon>
    </lineage>
</organism>
<proteinExistence type="predicted"/>
<gene>
    <name evidence="1" type="ORF">OUZ56_016454</name>
</gene>
<protein>
    <submittedName>
        <fullName evidence="1">Uncharacterized protein</fullName>
    </submittedName>
</protein>
<evidence type="ECO:0000313" key="1">
    <source>
        <dbReference type="EMBL" id="KAK4027408.1"/>
    </source>
</evidence>
<keyword evidence="2" id="KW-1185">Reference proteome</keyword>
<evidence type="ECO:0000313" key="2">
    <source>
        <dbReference type="Proteomes" id="UP001234178"/>
    </source>
</evidence>